<evidence type="ECO:0000256" key="6">
    <source>
        <dbReference type="ARBA" id="ARBA00022989"/>
    </source>
</evidence>
<reference evidence="10 11" key="1">
    <citation type="submission" date="2022-06" db="EMBL/GenBank/DDBJ databases">
        <authorList>
            <person name="Sun Q."/>
        </authorList>
    </citation>
    <scope>NUCLEOTIDE SEQUENCE</scope>
    <source>
        <strain evidence="10">S101</strain>
        <strain evidence="9 11">S153</strain>
    </source>
</reference>
<keyword evidence="11" id="KW-1185">Reference proteome</keyword>
<feature type="transmembrane region" description="Helical" evidence="8">
    <location>
        <begin position="209"/>
        <end position="229"/>
    </location>
</feature>
<keyword evidence="5 8" id="KW-0812">Transmembrane</keyword>
<evidence type="ECO:0000313" key="10">
    <source>
        <dbReference type="EMBL" id="MCO5959405.1"/>
    </source>
</evidence>
<dbReference type="Proteomes" id="UP001155079">
    <property type="component" value="Unassembled WGS sequence"/>
</dbReference>
<evidence type="ECO:0000256" key="8">
    <source>
        <dbReference type="SAM" id="Phobius"/>
    </source>
</evidence>
<evidence type="ECO:0000256" key="3">
    <source>
        <dbReference type="ARBA" id="ARBA00022448"/>
    </source>
</evidence>
<keyword evidence="3" id="KW-0813">Transport</keyword>
<dbReference type="GO" id="GO:0022857">
    <property type="term" value="F:transmembrane transporter activity"/>
    <property type="evidence" value="ECO:0007669"/>
    <property type="project" value="InterPro"/>
</dbReference>
<keyword evidence="6 8" id="KW-1133">Transmembrane helix</keyword>
<dbReference type="CDD" id="cd06550">
    <property type="entry name" value="TM_ABC_iron-siderophores_like"/>
    <property type="match status" value="1"/>
</dbReference>
<comment type="subcellular location">
    <subcellularLocation>
        <location evidence="1">Cell membrane</location>
        <topology evidence="1">Multi-pass membrane protein</topology>
    </subcellularLocation>
</comment>
<evidence type="ECO:0000256" key="4">
    <source>
        <dbReference type="ARBA" id="ARBA00022475"/>
    </source>
</evidence>
<proteinExistence type="inferred from homology"/>
<feature type="transmembrane region" description="Helical" evidence="8">
    <location>
        <begin position="30"/>
        <end position="53"/>
    </location>
</feature>
<comment type="similarity">
    <text evidence="2">Belongs to the binding-protein-dependent transport system permease family. FecCD subfamily.</text>
</comment>
<dbReference type="PANTHER" id="PTHR30472:SF24">
    <property type="entry name" value="FERRIC ENTEROBACTIN TRANSPORT SYSTEM PERMEASE PROTEIN FEPG"/>
    <property type="match status" value="1"/>
</dbReference>
<dbReference type="EMBL" id="JAMQAY010000010">
    <property type="protein sequence ID" value="MCM2403692.1"/>
    <property type="molecule type" value="Genomic_DNA"/>
</dbReference>
<dbReference type="EMBL" id="JAMXLX010000009">
    <property type="protein sequence ID" value="MCO5959405.1"/>
    <property type="molecule type" value="Genomic_DNA"/>
</dbReference>
<protein>
    <submittedName>
        <fullName evidence="10">Iron chelate uptake ABC transporter family permease subunit</fullName>
    </submittedName>
</protein>
<evidence type="ECO:0000256" key="7">
    <source>
        <dbReference type="ARBA" id="ARBA00023136"/>
    </source>
</evidence>
<feature type="transmembrane region" description="Helical" evidence="8">
    <location>
        <begin position="84"/>
        <end position="102"/>
    </location>
</feature>
<evidence type="ECO:0000313" key="9">
    <source>
        <dbReference type="EMBL" id="MCM2403692.1"/>
    </source>
</evidence>
<comment type="caution">
    <text evidence="10">The sequence shown here is derived from an EMBL/GenBank/DDBJ whole genome shotgun (WGS) entry which is preliminary data.</text>
</comment>
<keyword evidence="4" id="KW-1003">Cell membrane</keyword>
<evidence type="ECO:0000256" key="2">
    <source>
        <dbReference type="ARBA" id="ARBA00007935"/>
    </source>
</evidence>
<evidence type="ECO:0000256" key="5">
    <source>
        <dbReference type="ARBA" id="ARBA00022692"/>
    </source>
</evidence>
<keyword evidence="7 8" id="KW-0472">Membrane</keyword>
<organism evidence="10 12">
    <name type="scientific">Ciceribacter sichuanensis</name>
    <dbReference type="NCBI Taxonomy" id="2949647"/>
    <lineage>
        <taxon>Bacteria</taxon>
        <taxon>Pseudomonadati</taxon>
        <taxon>Pseudomonadota</taxon>
        <taxon>Alphaproteobacteria</taxon>
        <taxon>Hyphomicrobiales</taxon>
        <taxon>Rhizobiaceae</taxon>
        <taxon>Ciceribacter</taxon>
    </lineage>
</organism>
<accession>A0AAJ1F702</accession>
<dbReference type="SUPFAM" id="SSF81345">
    <property type="entry name" value="ABC transporter involved in vitamin B12 uptake, BtuC"/>
    <property type="match status" value="1"/>
</dbReference>
<sequence length="350" mass="35965">MSDSRPMRRPTITLRLFEERISARLEIRPFVIGGLLLLTALAIALIDLSLGAYSTPLPHVLNTLLGGADEKLTMVIFEWRMPRIAAALLFGAALGISGAIFQSLTRNPLGSPDVIGIDAGAFTGVLVTITFFGSASWQFALGALCGSVTAAGTVFVVSRGTTGLRFILTGVGIGIALTAINTWFLSTARLEAAMSAADWGAGALDGIEAGWLLPVAFTLCALIVLAMALQRAVSTMELGGDVALALGVPVDAIRLAMLLTGGALTTIVTASAGPIGFVALAAPQLARMLAGTPGLSLPLSAAMGAVLLTIGDLIAANAFAPGRLPVGVVTFSGGGAYLLWLLACRRHSRK</sequence>
<evidence type="ECO:0000256" key="1">
    <source>
        <dbReference type="ARBA" id="ARBA00004651"/>
    </source>
</evidence>
<evidence type="ECO:0000313" key="12">
    <source>
        <dbReference type="Proteomes" id="UP001155380"/>
    </source>
</evidence>
<feature type="transmembrane region" description="Helical" evidence="8">
    <location>
        <begin position="114"/>
        <end position="133"/>
    </location>
</feature>
<feature type="transmembrane region" description="Helical" evidence="8">
    <location>
        <begin position="326"/>
        <end position="344"/>
    </location>
</feature>
<dbReference type="Pfam" id="PF01032">
    <property type="entry name" value="FecCD"/>
    <property type="match status" value="1"/>
</dbReference>
<name>A0AAJ1F702_9HYPH</name>
<dbReference type="Proteomes" id="UP001155380">
    <property type="component" value="Unassembled WGS sequence"/>
</dbReference>
<dbReference type="Gene3D" id="1.10.3470.10">
    <property type="entry name" value="ABC transporter involved in vitamin B12 uptake, BtuC"/>
    <property type="match status" value="1"/>
</dbReference>
<evidence type="ECO:0000313" key="11">
    <source>
        <dbReference type="Proteomes" id="UP001155079"/>
    </source>
</evidence>
<gene>
    <name evidence="9" type="ORF">NBH20_21170</name>
    <name evidence="10" type="ORF">NBH21_21760</name>
</gene>
<feature type="transmembrane region" description="Helical" evidence="8">
    <location>
        <begin position="295"/>
        <end position="320"/>
    </location>
</feature>
<dbReference type="RefSeq" id="WP_250915041.1">
    <property type="nucleotide sequence ID" value="NZ_JAMQAY010000010.1"/>
</dbReference>
<feature type="transmembrane region" description="Helical" evidence="8">
    <location>
        <begin position="139"/>
        <end position="157"/>
    </location>
</feature>
<dbReference type="GO" id="GO:0033214">
    <property type="term" value="P:siderophore-iron import into cell"/>
    <property type="evidence" value="ECO:0007669"/>
    <property type="project" value="TreeGrafter"/>
</dbReference>
<dbReference type="InterPro" id="IPR037294">
    <property type="entry name" value="ABC_BtuC-like"/>
</dbReference>
<feature type="transmembrane region" description="Helical" evidence="8">
    <location>
        <begin position="238"/>
        <end position="257"/>
    </location>
</feature>
<dbReference type="PANTHER" id="PTHR30472">
    <property type="entry name" value="FERRIC ENTEROBACTIN TRANSPORT SYSTEM PERMEASE PROTEIN"/>
    <property type="match status" value="1"/>
</dbReference>
<dbReference type="GO" id="GO:0005886">
    <property type="term" value="C:plasma membrane"/>
    <property type="evidence" value="ECO:0007669"/>
    <property type="project" value="UniProtKB-SubCell"/>
</dbReference>
<feature type="transmembrane region" description="Helical" evidence="8">
    <location>
        <begin position="164"/>
        <end position="185"/>
    </location>
</feature>
<dbReference type="InterPro" id="IPR000522">
    <property type="entry name" value="ABC_transptr_permease_BtuC"/>
</dbReference>
<dbReference type="AlphaFoldDB" id="A0AAJ1F702"/>
<feature type="transmembrane region" description="Helical" evidence="8">
    <location>
        <begin position="263"/>
        <end position="283"/>
    </location>
</feature>